<dbReference type="EMBL" id="KQ976870">
    <property type="protein sequence ID" value="KYN07701.1"/>
    <property type="molecule type" value="Genomic_DNA"/>
</dbReference>
<proteinExistence type="predicted"/>
<sequence>MTCCPTVHDRSAPAVDVPGTWGKQESESERKSGEESRGEGEKRGGKRGGTGGGGGGERRGRVNPLLIFRVTLSTGSESPATGDFQTTASEEEKKMRRPAGDAAVAARIEKDPSICDRSTRPIQHPVECCCTFTYRERSFDL</sequence>
<name>A0A195D4D6_9HYME</name>
<feature type="compositionally biased region" description="Basic and acidic residues" evidence="1">
    <location>
        <begin position="24"/>
        <end position="43"/>
    </location>
</feature>
<feature type="compositionally biased region" description="Polar residues" evidence="1">
    <location>
        <begin position="71"/>
        <end position="88"/>
    </location>
</feature>
<gene>
    <name evidence="2" type="ORF">ALC62_01212</name>
</gene>
<dbReference type="Proteomes" id="UP000078542">
    <property type="component" value="Unassembled WGS sequence"/>
</dbReference>
<dbReference type="AlphaFoldDB" id="A0A195D4D6"/>
<evidence type="ECO:0000313" key="2">
    <source>
        <dbReference type="EMBL" id="KYN07701.1"/>
    </source>
</evidence>
<accession>A0A195D4D6</accession>
<evidence type="ECO:0000256" key="1">
    <source>
        <dbReference type="SAM" id="MobiDB-lite"/>
    </source>
</evidence>
<evidence type="ECO:0000313" key="3">
    <source>
        <dbReference type="Proteomes" id="UP000078542"/>
    </source>
</evidence>
<feature type="region of interest" description="Disordered" evidence="1">
    <location>
        <begin position="1"/>
        <end position="104"/>
    </location>
</feature>
<protein>
    <submittedName>
        <fullName evidence="2">Uncharacterized protein</fullName>
    </submittedName>
</protein>
<organism evidence="2 3">
    <name type="scientific">Cyphomyrmex costatus</name>
    <dbReference type="NCBI Taxonomy" id="456900"/>
    <lineage>
        <taxon>Eukaryota</taxon>
        <taxon>Metazoa</taxon>
        <taxon>Ecdysozoa</taxon>
        <taxon>Arthropoda</taxon>
        <taxon>Hexapoda</taxon>
        <taxon>Insecta</taxon>
        <taxon>Pterygota</taxon>
        <taxon>Neoptera</taxon>
        <taxon>Endopterygota</taxon>
        <taxon>Hymenoptera</taxon>
        <taxon>Apocrita</taxon>
        <taxon>Aculeata</taxon>
        <taxon>Formicoidea</taxon>
        <taxon>Formicidae</taxon>
        <taxon>Myrmicinae</taxon>
        <taxon>Cyphomyrmex</taxon>
    </lineage>
</organism>
<reference evidence="2 3" key="1">
    <citation type="submission" date="2016-03" db="EMBL/GenBank/DDBJ databases">
        <title>Cyphomyrmex costatus WGS genome.</title>
        <authorList>
            <person name="Nygaard S."/>
            <person name="Hu H."/>
            <person name="Boomsma J."/>
            <person name="Zhang G."/>
        </authorList>
    </citation>
    <scope>NUCLEOTIDE SEQUENCE [LARGE SCALE GENOMIC DNA]</scope>
    <source>
        <strain evidence="2">MS0001</strain>
        <tissue evidence="2">Whole body</tissue>
    </source>
</reference>
<keyword evidence="3" id="KW-1185">Reference proteome</keyword>